<dbReference type="Proteomes" id="UP001501115">
    <property type="component" value="Unassembled WGS sequence"/>
</dbReference>
<evidence type="ECO:0000313" key="1">
    <source>
        <dbReference type="EMBL" id="GAA4326760.1"/>
    </source>
</evidence>
<proteinExistence type="predicted"/>
<dbReference type="EMBL" id="BAABET010000008">
    <property type="protein sequence ID" value="GAA4326760.1"/>
    <property type="molecule type" value="Genomic_DNA"/>
</dbReference>
<gene>
    <name evidence="1" type="ORF">GCM10023086_54460</name>
</gene>
<keyword evidence="2" id="KW-1185">Reference proteome</keyword>
<reference evidence="2" key="1">
    <citation type="journal article" date="2019" name="Int. J. Syst. Evol. Microbiol.">
        <title>The Global Catalogue of Microorganisms (GCM) 10K type strain sequencing project: providing services to taxonomists for standard genome sequencing and annotation.</title>
        <authorList>
            <consortium name="The Broad Institute Genomics Platform"/>
            <consortium name="The Broad Institute Genome Sequencing Center for Infectious Disease"/>
            <person name="Wu L."/>
            <person name="Ma J."/>
        </authorList>
    </citation>
    <scope>NUCLEOTIDE SEQUENCE [LARGE SCALE GENOMIC DNA]</scope>
    <source>
        <strain evidence="2">JCM 31290</strain>
    </source>
</reference>
<comment type="caution">
    <text evidence="1">The sequence shown here is derived from an EMBL/GenBank/DDBJ whole genome shotgun (WGS) entry which is preliminary data.</text>
</comment>
<organism evidence="1 2">
    <name type="scientific">Streptomyces venetus</name>
    <dbReference type="NCBI Taxonomy" id="1701086"/>
    <lineage>
        <taxon>Bacteria</taxon>
        <taxon>Bacillati</taxon>
        <taxon>Actinomycetota</taxon>
        <taxon>Actinomycetes</taxon>
        <taxon>Kitasatosporales</taxon>
        <taxon>Streptomycetaceae</taxon>
        <taxon>Streptomyces</taxon>
    </lineage>
</organism>
<name>A0ABP8GM37_9ACTN</name>
<dbReference type="RefSeq" id="WP_345664307.1">
    <property type="nucleotide sequence ID" value="NZ_BAABET010000008.1"/>
</dbReference>
<sequence length="130" mass="13985">MENELTILLSEEDADAERVAELTGYLREELLDVEVDDVSALPAGEVPPGARAVDVTQVGALLVALGSSATALNQVVTVIRSWLHRTHDTRPSLHLEMDGDVLEVSEATDEQVEEAFKAFVQRHATAGAPP</sequence>
<evidence type="ECO:0000313" key="2">
    <source>
        <dbReference type="Proteomes" id="UP001501115"/>
    </source>
</evidence>
<accession>A0ABP8GM37</accession>
<protein>
    <submittedName>
        <fullName evidence="1">Uncharacterized protein</fullName>
    </submittedName>
</protein>